<feature type="compositionally biased region" description="Polar residues" evidence="1">
    <location>
        <begin position="214"/>
        <end position="224"/>
    </location>
</feature>
<dbReference type="OrthoDB" id="2538319at2759"/>
<sequence>MDSSSDHIDCECSLLKNSSDESDFQCSIGKKFLLSKSLQMDLKERYPNVLELIKTLRKYIEQQQKKISKLKVKLCKKVETRNVAIQTNLDQDHQNAEKSVSEEITEAAEMAMQSTGFVYEETSGLYYDYNSGYYYNAELGLYYDGNSGTYMTYNTETETYEYHSQVPIATKKWDEVVNKPIRSKRKKKTKKKGTKRDRSDYSTENAELEEGECSDSSVSGTSQDNVDETNLSEHADISNAWPPCIRIVVKSTDVAKLTAGTLYIITYQGGTLGREGDHAVLIPDISISKHHLKFTFDNDLNTYTVTDLGSRNGTLLNGKRMSACKQESEPVPLKHGNEIQIGSTVLLCHIHSSNETCNQCEPGLLQSKTDEKEKIVSSSKSEQHKSELRKLRKKFAVNWSESNNCNLASGYTDRAQVRRDTIGSHNEHEKTQVASIDESIGAENKGFKLLSKMGWKAGQSLGKEGTGLINPVELTTTVGRAGMGFTNTTLLNVETKVENNKKWEKMQERYNQLKTPSEDVFDLD</sequence>
<dbReference type="CDD" id="cd22686">
    <property type="entry name" value="FHA_AGGF1"/>
    <property type="match status" value="1"/>
</dbReference>
<evidence type="ECO:0000256" key="1">
    <source>
        <dbReference type="SAM" id="MobiDB-lite"/>
    </source>
</evidence>
<reference evidence="4" key="1">
    <citation type="journal article" date="2016" name="Sci. Rep.">
        <title>Molecular characterization of firefly nuptial gifts: a multi-omics approach sheds light on postcopulatory sexual selection.</title>
        <authorList>
            <person name="Al-Wathiqui N."/>
            <person name="Fallon T.R."/>
            <person name="South A."/>
            <person name="Weng J.K."/>
            <person name="Lewis S.M."/>
        </authorList>
    </citation>
    <scope>NUCLEOTIDE SEQUENCE</scope>
</reference>
<dbReference type="InterPro" id="IPR008984">
    <property type="entry name" value="SMAD_FHA_dom_sf"/>
</dbReference>
<dbReference type="Gene3D" id="2.60.200.20">
    <property type="match status" value="1"/>
</dbReference>
<dbReference type="PANTHER" id="PTHR23106:SF24">
    <property type="entry name" value="ANGIOGENIC FACTOR WITH G PATCH AND FHA DOMAINS 1"/>
    <property type="match status" value="1"/>
</dbReference>
<dbReference type="PROSITE" id="PS50006">
    <property type="entry name" value="FHA_DOMAIN"/>
    <property type="match status" value="1"/>
</dbReference>
<dbReference type="Pfam" id="PF17780">
    <property type="entry name" value="OCRE"/>
    <property type="match status" value="1"/>
</dbReference>
<dbReference type="InterPro" id="IPR000467">
    <property type="entry name" value="G_patch_dom"/>
</dbReference>
<accession>A0A1Y1L709</accession>
<evidence type="ECO:0000259" key="3">
    <source>
        <dbReference type="PROSITE" id="PS50174"/>
    </source>
</evidence>
<evidence type="ECO:0000313" key="4">
    <source>
        <dbReference type="EMBL" id="JAV69364.1"/>
    </source>
</evidence>
<dbReference type="Pfam" id="PF01585">
    <property type="entry name" value="G-patch"/>
    <property type="match status" value="1"/>
</dbReference>
<dbReference type="AlphaFoldDB" id="A0A1Y1L709"/>
<dbReference type="KEGG" id="ppyr:116178112"/>
<dbReference type="SUPFAM" id="SSF49879">
    <property type="entry name" value="SMAD/FHA domain"/>
    <property type="match status" value="1"/>
</dbReference>
<dbReference type="Pfam" id="PF00498">
    <property type="entry name" value="FHA"/>
    <property type="match status" value="1"/>
</dbReference>
<evidence type="ECO:0008006" key="5">
    <source>
        <dbReference type="Google" id="ProtNLM"/>
    </source>
</evidence>
<dbReference type="GO" id="GO:0003676">
    <property type="term" value="F:nucleic acid binding"/>
    <property type="evidence" value="ECO:0007669"/>
    <property type="project" value="InterPro"/>
</dbReference>
<dbReference type="RefSeq" id="XP_031353348.1">
    <property type="nucleotide sequence ID" value="XM_031497488.1"/>
</dbReference>
<dbReference type="SMART" id="SM00240">
    <property type="entry name" value="FHA"/>
    <property type="match status" value="1"/>
</dbReference>
<dbReference type="InterPro" id="IPR041591">
    <property type="entry name" value="OCRE"/>
</dbReference>
<evidence type="ECO:0000259" key="2">
    <source>
        <dbReference type="PROSITE" id="PS50006"/>
    </source>
</evidence>
<dbReference type="EMBL" id="GEZM01063021">
    <property type="protein sequence ID" value="JAV69364.1"/>
    <property type="molecule type" value="Transcribed_RNA"/>
</dbReference>
<feature type="region of interest" description="Disordered" evidence="1">
    <location>
        <begin position="184"/>
        <end position="226"/>
    </location>
</feature>
<feature type="domain" description="FHA" evidence="2">
    <location>
        <begin position="270"/>
        <end position="321"/>
    </location>
</feature>
<dbReference type="GeneID" id="116178112"/>
<dbReference type="InterPro" id="IPR053027">
    <property type="entry name" value="AGGF1"/>
</dbReference>
<proteinExistence type="predicted"/>
<dbReference type="InterPro" id="IPR000253">
    <property type="entry name" value="FHA_dom"/>
</dbReference>
<dbReference type="SMART" id="SM00443">
    <property type="entry name" value="G_patch"/>
    <property type="match status" value="1"/>
</dbReference>
<dbReference type="PANTHER" id="PTHR23106">
    <property type="entry name" value="ANGIOGENIC FACTOR WITH G PATCH AND FHA DOMAINS 1"/>
    <property type="match status" value="1"/>
</dbReference>
<name>A0A1Y1L709_PHOPY</name>
<protein>
    <recommendedName>
        <fullName evidence="5">Angiogenic factor with G patch and FHA domains 1</fullName>
    </recommendedName>
</protein>
<feature type="domain" description="G-patch" evidence="3">
    <location>
        <begin position="442"/>
        <end position="488"/>
    </location>
</feature>
<dbReference type="PROSITE" id="PS50174">
    <property type="entry name" value="G_PATCH"/>
    <property type="match status" value="1"/>
</dbReference>
<feature type="compositionally biased region" description="Basic residues" evidence="1">
    <location>
        <begin position="184"/>
        <end position="195"/>
    </location>
</feature>
<organism evidence="4">
    <name type="scientific">Photinus pyralis</name>
    <name type="common">Common eastern firefly</name>
    <name type="synonym">Lampyris pyralis</name>
    <dbReference type="NCBI Taxonomy" id="7054"/>
    <lineage>
        <taxon>Eukaryota</taxon>
        <taxon>Metazoa</taxon>
        <taxon>Ecdysozoa</taxon>
        <taxon>Arthropoda</taxon>
        <taxon>Hexapoda</taxon>
        <taxon>Insecta</taxon>
        <taxon>Pterygota</taxon>
        <taxon>Neoptera</taxon>
        <taxon>Endopterygota</taxon>
        <taxon>Coleoptera</taxon>
        <taxon>Polyphaga</taxon>
        <taxon>Elateriformia</taxon>
        <taxon>Elateroidea</taxon>
        <taxon>Lampyridae</taxon>
        <taxon>Lampyrinae</taxon>
        <taxon>Photinus</taxon>
    </lineage>
</organism>
<dbReference type="RefSeq" id="XP_031353357.1">
    <property type="nucleotide sequence ID" value="XM_031497497.1"/>
</dbReference>